<evidence type="ECO:0000259" key="2">
    <source>
        <dbReference type="SMART" id="SM01080"/>
    </source>
</evidence>
<dbReference type="SMART" id="SM01080">
    <property type="entry name" value="CHASE2"/>
    <property type="match status" value="1"/>
</dbReference>
<feature type="domain" description="CHASE2" evidence="2">
    <location>
        <begin position="60"/>
        <end position="407"/>
    </location>
</feature>
<dbReference type="EMBL" id="GL883078">
    <property type="protein sequence ID" value="EGF90884.1"/>
    <property type="molecule type" value="Genomic_DNA"/>
</dbReference>
<keyword evidence="1" id="KW-0472">Membrane</keyword>
<protein>
    <recommendedName>
        <fullName evidence="2">CHASE2 domain-containing protein</fullName>
    </recommendedName>
</protein>
<keyword evidence="4" id="KW-1185">Reference proteome</keyword>
<accession>F4QNH6</accession>
<dbReference type="Proteomes" id="UP000006512">
    <property type="component" value="Unassembled WGS sequence"/>
</dbReference>
<evidence type="ECO:0000256" key="1">
    <source>
        <dbReference type="SAM" id="Phobius"/>
    </source>
</evidence>
<dbReference type="RefSeq" id="WP_006273066.1">
    <property type="nucleotide sequence ID" value="NZ_GL883078.1"/>
</dbReference>
<feature type="transmembrane region" description="Helical" evidence="1">
    <location>
        <begin position="414"/>
        <end position="434"/>
    </location>
</feature>
<name>F4QNH6_9CAUL</name>
<dbReference type="STRING" id="715226.ABI_22960"/>
<sequence>MDKGLKWFRHEARLWQRLALAAVLTAAYALLILGVRHLDPSAAKGPAGALTNSPIFRLATEQPADFVTDALAGSGTVRASAPPVAIVTYDDESFPKGSRFATIRRQHLSDVLRLIEVQEPASIFVDLDLGYDAPGEAEGTDALYQTLKALDQNQDGPPVFLYRPQRSDEKYPKHPVRFVPTTVRSNSLDATGPIDKQVGDEGQLQWFNATFVQDEDGQTRWMSAWRTAPDLEGKLSVALSAGYAVRLLQDGGLPLLMQTQTELASQAEGIPKTSLQSYKNGMTAAWLQEGVRHPNRVSRVMFNTRDPFRASGIPLSARSYVDLHPIRYDAGMSGLRLEGGALSDKIVIIGRSDQYSGDTIQTPIGSVPGIFVVAQSLKTVTSYDAPIAIATLPSIAFAFAIFAIFLLMLRYQNWAMSVFYTVIISLICMIPFAFFYSQGIWIDLGAPTAIISAIGALVELIEKGANVFRLGRPSAKSAASQEE</sequence>
<gene>
    <name evidence="3" type="ORF">ABI_22960</name>
</gene>
<organism evidence="3 4">
    <name type="scientific">Asticcacaulis biprosthecium C19</name>
    <dbReference type="NCBI Taxonomy" id="715226"/>
    <lineage>
        <taxon>Bacteria</taxon>
        <taxon>Pseudomonadati</taxon>
        <taxon>Pseudomonadota</taxon>
        <taxon>Alphaproteobacteria</taxon>
        <taxon>Caulobacterales</taxon>
        <taxon>Caulobacteraceae</taxon>
        <taxon>Asticcacaulis</taxon>
    </lineage>
</organism>
<dbReference type="AlphaFoldDB" id="F4QNH6"/>
<reference evidence="4" key="1">
    <citation type="submission" date="2011-03" db="EMBL/GenBank/DDBJ databases">
        <title>Draft genome sequence of Brevundimonas diminuta.</title>
        <authorList>
            <person name="Brown P.J.B."/>
            <person name="Buechlein A."/>
            <person name="Hemmerich C."/>
            <person name="Brun Y.V."/>
        </authorList>
    </citation>
    <scope>NUCLEOTIDE SEQUENCE [LARGE SCALE GENOMIC DNA]</scope>
    <source>
        <strain evidence="4">C19</strain>
    </source>
</reference>
<evidence type="ECO:0000313" key="4">
    <source>
        <dbReference type="Proteomes" id="UP000006512"/>
    </source>
</evidence>
<dbReference type="HOGENOM" id="CLU_564578_0_0_5"/>
<feature type="transmembrane region" description="Helical" evidence="1">
    <location>
        <begin position="385"/>
        <end position="407"/>
    </location>
</feature>
<dbReference type="InterPro" id="IPR007890">
    <property type="entry name" value="CHASE2"/>
</dbReference>
<keyword evidence="1" id="KW-1133">Transmembrane helix</keyword>
<proteinExistence type="predicted"/>
<feature type="transmembrane region" description="Helical" evidence="1">
    <location>
        <begin position="440"/>
        <end position="461"/>
    </location>
</feature>
<keyword evidence="1" id="KW-0812">Transmembrane</keyword>
<dbReference type="Pfam" id="PF05226">
    <property type="entry name" value="CHASE2"/>
    <property type="match status" value="1"/>
</dbReference>
<dbReference type="OrthoDB" id="9802500at2"/>
<evidence type="ECO:0000313" key="3">
    <source>
        <dbReference type="EMBL" id="EGF90884.1"/>
    </source>
</evidence>